<gene>
    <name evidence="7" type="ORF">CTEN210_17688</name>
</gene>
<dbReference type="GO" id="GO:0005829">
    <property type="term" value="C:cytosol"/>
    <property type="evidence" value="ECO:0007669"/>
    <property type="project" value="TreeGrafter"/>
</dbReference>
<dbReference type="GO" id="GO:0000045">
    <property type="term" value="P:autophagosome assembly"/>
    <property type="evidence" value="ECO:0007669"/>
    <property type="project" value="TreeGrafter"/>
</dbReference>
<dbReference type="GO" id="GO:0010506">
    <property type="term" value="P:regulation of autophagy"/>
    <property type="evidence" value="ECO:0007669"/>
    <property type="project" value="InterPro"/>
</dbReference>
<feature type="compositionally biased region" description="Basic and acidic residues" evidence="5">
    <location>
        <begin position="503"/>
        <end position="519"/>
    </location>
</feature>
<dbReference type="PANTHER" id="PTHR24348">
    <property type="entry name" value="SERINE/THREONINE-PROTEIN KINASE UNC-51-RELATED"/>
    <property type="match status" value="1"/>
</dbReference>
<name>A0AAD3DB08_9STRA</name>
<dbReference type="InterPro" id="IPR000719">
    <property type="entry name" value="Prot_kinase_dom"/>
</dbReference>
<keyword evidence="2" id="KW-0547">Nucleotide-binding</keyword>
<dbReference type="EMBL" id="BLLK01000072">
    <property type="protein sequence ID" value="GFH61212.1"/>
    <property type="molecule type" value="Genomic_DNA"/>
</dbReference>
<evidence type="ECO:0000313" key="8">
    <source>
        <dbReference type="Proteomes" id="UP001054902"/>
    </source>
</evidence>
<keyword evidence="3 7" id="KW-0418">Kinase</keyword>
<sequence>MSNQIPINYDGNTNTHDRNSGHVHNTNNMQQNMNGPNNLQQQPLNYQQQTQHAHQGYQPQHQPQHYPQQHIITVAGYRLEQKLGSGSFASVYRAVRDKTLASQSETDSNLQAKYVAIKRIDRSSNKLTKKVLENLDLEISILTKYRHQNIVCLHHAHKTNEFFDLILEYCAGGDLQNLIRSRKTGRLTERLSRRLMRDLASGLAFLASQNLIHRDIKPQNLLLTGPLPLDELDDPSRSDEEENKRRIENFPSSQFHLKLADFGFARHLQKTSLAETLCGSPLYMAPEILQHRRYDNKADLWSAGTVLFEMIAGRPPFHGENHMDLLRNIQQKAVRLPPDVKVTDECVQLLRILLNRNPMKRANFTEFIERTNTFVAVGCNGATSVQVENSVSKFGSDVNGIATALNPQTKANLGPISEVEESYLASSNALEVEMQSRGQAEPMRSFQTSQNHGLSQHTHAYNNHSGPRPQSHFTPLQPSPPGSIPVRSSSPHVIPPMTLKSSNEPRTHSRRSDSQHSDDSSSGGFVMVEKGNQSSPTSPRGRPDERRSSLTRWSSRHVVPASALTGNASPPPSPRSNSSRLLSAGKTILSARSMIPPSIPFVRKGMLSTSPGTGGAFMGMLGSNNKNNIMAAKPTDSFDLEAATKLLSTADDVGRRAINVAHVGDTRAYLAMKLIISIDNTDLQSVAEASRGGDMLNDTFSTDGYNRSRTISADQGSSKVTTSDNGIDDDDDDDDEMPFAMALNDDETVEDDKSALLAVQKQSFDEGGDQRDNNHQENADTEQSKEFKITSHFREGLACYMKALYMLKSSVNAAQQILDQLNRSLAAASPSSSSDLAAQFKNRCEVSFNWLSGQFKGVLERADAANSEIQKYSGDEFQTMEVMSVEELIYNHSLACGKDGAVKQLLGQFENARSCYRSAGLLAETLLMEQKLVEEDKRILEGYVQGFSERINEIDNIMIQQSRHSISSSSSYKGRSSAASSRRGSSTVVPFAS</sequence>
<keyword evidence="1" id="KW-0808">Transferase</keyword>
<feature type="compositionally biased region" description="Acidic residues" evidence="5">
    <location>
        <begin position="726"/>
        <end position="737"/>
    </location>
</feature>
<evidence type="ECO:0000256" key="3">
    <source>
        <dbReference type="ARBA" id="ARBA00022777"/>
    </source>
</evidence>
<dbReference type="InterPro" id="IPR011009">
    <property type="entry name" value="Kinase-like_dom_sf"/>
</dbReference>
<feature type="compositionally biased region" description="Low complexity" evidence="5">
    <location>
        <begin position="25"/>
        <end position="65"/>
    </location>
</feature>
<reference evidence="7 8" key="1">
    <citation type="journal article" date="2021" name="Sci. Rep.">
        <title>The genome of the diatom Chaetoceros tenuissimus carries an ancient integrated fragment of an extant virus.</title>
        <authorList>
            <person name="Hongo Y."/>
            <person name="Kimura K."/>
            <person name="Takaki Y."/>
            <person name="Yoshida Y."/>
            <person name="Baba S."/>
            <person name="Kobayashi G."/>
            <person name="Nagasaki K."/>
            <person name="Hano T."/>
            <person name="Tomaru Y."/>
        </authorList>
    </citation>
    <scope>NUCLEOTIDE SEQUENCE [LARGE SCALE GENOMIC DNA]</scope>
    <source>
        <strain evidence="7 8">NIES-3715</strain>
    </source>
</reference>
<dbReference type="Gene3D" id="1.10.510.10">
    <property type="entry name" value="Transferase(Phosphotransferase) domain 1"/>
    <property type="match status" value="1"/>
</dbReference>
<keyword evidence="8" id="KW-1185">Reference proteome</keyword>
<evidence type="ECO:0000256" key="5">
    <source>
        <dbReference type="SAM" id="MobiDB-lite"/>
    </source>
</evidence>
<feature type="domain" description="Protein kinase" evidence="6">
    <location>
        <begin position="77"/>
        <end position="375"/>
    </location>
</feature>
<feature type="compositionally biased region" description="Polar residues" evidence="5">
    <location>
        <begin position="445"/>
        <end position="465"/>
    </location>
</feature>
<proteinExistence type="predicted"/>
<feature type="compositionally biased region" description="Basic and acidic residues" evidence="5">
    <location>
        <begin position="768"/>
        <end position="785"/>
    </location>
</feature>
<dbReference type="SMART" id="SM00220">
    <property type="entry name" value="S_TKc"/>
    <property type="match status" value="1"/>
</dbReference>
<dbReference type="GO" id="GO:0016020">
    <property type="term" value="C:membrane"/>
    <property type="evidence" value="ECO:0007669"/>
    <property type="project" value="TreeGrafter"/>
</dbReference>
<feature type="region of interest" description="Disordered" evidence="5">
    <location>
        <begin position="434"/>
        <end position="580"/>
    </location>
</feature>
<dbReference type="Pfam" id="PF00069">
    <property type="entry name" value="Pkinase"/>
    <property type="match status" value="1"/>
</dbReference>
<evidence type="ECO:0000259" key="6">
    <source>
        <dbReference type="PROSITE" id="PS50011"/>
    </source>
</evidence>
<dbReference type="GO" id="GO:0004674">
    <property type="term" value="F:protein serine/threonine kinase activity"/>
    <property type="evidence" value="ECO:0007669"/>
    <property type="project" value="InterPro"/>
</dbReference>
<keyword evidence="4" id="KW-0067">ATP-binding</keyword>
<feature type="region of interest" description="Disordered" evidence="5">
    <location>
        <begin position="693"/>
        <end position="738"/>
    </location>
</feature>
<dbReference type="Pfam" id="PF12063">
    <property type="entry name" value="ATG1-like_MIT1"/>
    <property type="match status" value="1"/>
</dbReference>
<protein>
    <submittedName>
        <fullName evidence="7">Serine/threonine-protein kinase ULK2</fullName>
    </submittedName>
</protein>
<evidence type="ECO:0000256" key="4">
    <source>
        <dbReference type="ARBA" id="ARBA00022840"/>
    </source>
</evidence>
<dbReference type="GO" id="GO:0005776">
    <property type="term" value="C:autophagosome"/>
    <property type="evidence" value="ECO:0007669"/>
    <property type="project" value="TreeGrafter"/>
</dbReference>
<feature type="region of interest" description="Disordered" evidence="5">
    <location>
        <begin position="967"/>
        <end position="993"/>
    </location>
</feature>
<dbReference type="Proteomes" id="UP001054902">
    <property type="component" value="Unassembled WGS sequence"/>
</dbReference>
<dbReference type="InterPro" id="IPR045269">
    <property type="entry name" value="Atg1-like"/>
</dbReference>
<feature type="compositionally biased region" description="Polar residues" evidence="5">
    <location>
        <begin position="1"/>
        <end position="14"/>
    </location>
</feature>
<organism evidence="7 8">
    <name type="scientific">Chaetoceros tenuissimus</name>
    <dbReference type="NCBI Taxonomy" id="426638"/>
    <lineage>
        <taxon>Eukaryota</taxon>
        <taxon>Sar</taxon>
        <taxon>Stramenopiles</taxon>
        <taxon>Ochrophyta</taxon>
        <taxon>Bacillariophyta</taxon>
        <taxon>Coscinodiscophyceae</taxon>
        <taxon>Chaetocerotophycidae</taxon>
        <taxon>Chaetocerotales</taxon>
        <taxon>Chaetocerotaceae</taxon>
        <taxon>Chaetoceros</taxon>
    </lineage>
</organism>
<dbReference type="SUPFAM" id="SSF56112">
    <property type="entry name" value="Protein kinase-like (PK-like)"/>
    <property type="match status" value="1"/>
</dbReference>
<dbReference type="GO" id="GO:0000407">
    <property type="term" value="C:phagophore assembly site"/>
    <property type="evidence" value="ECO:0007669"/>
    <property type="project" value="TreeGrafter"/>
</dbReference>
<feature type="region of interest" description="Disordered" evidence="5">
    <location>
        <begin position="764"/>
        <end position="785"/>
    </location>
</feature>
<dbReference type="AlphaFoldDB" id="A0AAD3DB08"/>
<feature type="compositionally biased region" description="Polar residues" evidence="5">
    <location>
        <begin position="698"/>
        <end position="725"/>
    </location>
</feature>
<evidence type="ECO:0000256" key="1">
    <source>
        <dbReference type="ARBA" id="ARBA00022679"/>
    </source>
</evidence>
<dbReference type="PROSITE" id="PS50011">
    <property type="entry name" value="PROTEIN_KINASE_DOM"/>
    <property type="match status" value="1"/>
</dbReference>
<dbReference type="InterPro" id="IPR008271">
    <property type="entry name" value="Ser/Thr_kinase_AS"/>
</dbReference>
<comment type="caution">
    <text evidence="7">The sequence shown here is derived from an EMBL/GenBank/DDBJ whole genome shotgun (WGS) entry which is preliminary data.</text>
</comment>
<feature type="region of interest" description="Disordered" evidence="5">
    <location>
        <begin position="1"/>
        <end position="65"/>
    </location>
</feature>
<dbReference type="GO" id="GO:0005524">
    <property type="term" value="F:ATP binding"/>
    <property type="evidence" value="ECO:0007669"/>
    <property type="project" value="UniProtKB-KW"/>
</dbReference>
<dbReference type="PROSITE" id="PS00108">
    <property type="entry name" value="PROTEIN_KINASE_ST"/>
    <property type="match status" value="1"/>
</dbReference>
<accession>A0AAD3DB08</accession>
<dbReference type="InterPro" id="IPR022708">
    <property type="entry name" value="Atg1-like_tMIT"/>
</dbReference>
<evidence type="ECO:0000313" key="7">
    <source>
        <dbReference type="EMBL" id="GFH61212.1"/>
    </source>
</evidence>
<feature type="compositionally biased region" description="Low complexity" evidence="5">
    <location>
        <begin position="967"/>
        <end position="986"/>
    </location>
</feature>
<evidence type="ECO:0000256" key="2">
    <source>
        <dbReference type="ARBA" id="ARBA00022741"/>
    </source>
</evidence>
<dbReference type="PANTHER" id="PTHR24348:SF22">
    <property type="entry name" value="NON-SPECIFIC SERINE_THREONINE PROTEIN KINASE"/>
    <property type="match status" value="1"/>
</dbReference>